<proteinExistence type="predicted"/>
<reference evidence="1" key="2">
    <citation type="journal article" date="2015" name="Data Brief">
        <title>Shoot transcriptome of the giant reed, Arundo donax.</title>
        <authorList>
            <person name="Barrero R.A."/>
            <person name="Guerrero F.D."/>
            <person name="Moolhuijzen P."/>
            <person name="Goolsby J.A."/>
            <person name="Tidwell J."/>
            <person name="Bellgard S.E."/>
            <person name="Bellgard M.I."/>
        </authorList>
    </citation>
    <scope>NUCLEOTIDE SEQUENCE</scope>
    <source>
        <tissue evidence="1">Shoot tissue taken approximately 20 cm above the soil surface</tissue>
    </source>
</reference>
<organism evidence="1">
    <name type="scientific">Arundo donax</name>
    <name type="common">Giant reed</name>
    <name type="synonym">Donax arundinaceus</name>
    <dbReference type="NCBI Taxonomy" id="35708"/>
    <lineage>
        <taxon>Eukaryota</taxon>
        <taxon>Viridiplantae</taxon>
        <taxon>Streptophyta</taxon>
        <taxon>Embryophyta</taxon>
        <taxon>Tracheophyta</taxon>
        <taxon>Spermatophyta</taxon>
        <taxon>Magnoliopsida</taxon>
        <taxon>Liliopsida</taxon>
        <taxon>Poales</taxon>
        <taxon>Poaceae</taxon>
        <taxon>PACMAD clade</taxon>
        <taxon>Arundinoideae</taxon>
        <taxon>Arundineae</taxon>
        <taxon>Arundo</taxon>
    </lineage>
</organism>
<name>A0A0A9TB88_ARUDO</name>
<evidence type="ECO:0000313" key="1">
    <source>
        <dbReference type="EMBL" id="JAD52681.1"/>
    </source>
</evidence>
<dbReference type="EMBL" id="GBRH01245214">
    <property type="protein sequence ID" value="JAD52681.1"/>
    <property type="molecule type" value="Transcribed_RNA"/>
</dbReference>
<accession>A0A0A9TB88</accession>
<reference evidence="1" key="1">
    <citation type="submission" date="2014-09" db="EMBL/GenBank/DDBJ databases">
        <authorList>
            <person name="Magalhaes I.L.F."/>
            <person name="Oliveira U."/>
            <person name="Santos F.R."/>
            <person name="Vidigal T.H.D.A."/>
            <person name="Brescovit A.D."/>
            <person name="Santos A.J."/>
        </authorList>
    </citation>
    <scope>NUCLEOTIDE SEQUENCE</scope>
    <source>
        <tissue evidence="1">Shoot tissue taken approximately 20 cm above the soil surface</tissue>
    </source>
</reference>
<protein>
    <submittedName>
        <fullName evidence="1">Uncharacterized protein</fullName>
    </submittedName>
</protein>
<sequence>MYHLFIVGIHKHQITHKHRSIFFVALHTSTFFFLLLHFSLSHMHKHSHFSHTHTLNTWATPA</sequence>
<dbReference type="AlphaFoldDB" id="A0A0A9TB88"/>